<feature type="compositionally biased region" description="Polar residues" evidence="1">
    <location>
        <begin position="7"/>
        <end position="21"/>
    </location>
</feature>
<evidence type="ECO:0000313" key="2">
    <source>
        <dbReference type="EMBL" id="CAF1317387.1"/>
    </source>
</evidence>
<comment type="caution">
    <text evidence="2">The sequence shown here is derived from an EMBL/GenBank/DDBJ whole genome shotgun (WGS) entry which is preliminary data.</text>
</comment>
<dbReference type="Proteomes" id="UP000663889">
    <property type="component" value="Unassembled WGS sequence"/>
</dbReference>
<feature type="compositionally biased region" description="Low complexity" evidence="1">
    <location>
        <begin position="22"/>
        <end position="38"/>
    </location>
</feature>
<proteinExistence type="predicted"/>
<feature type="non-terminal residue" evidence="2">
    <location>
        <position position="429"/>
    </location>
</feature>
<feature type="compositionally biased region" description="Low complexity" evidence="1">
    <location>
        <begin position="330"/>
        <end position="340"/>
    </location>
</feature>
<feature type="region of interest" description="Disordered" evidence="1">
    <location>
        <begin position="279"/>
        <end position="340"/>
    </location>
</feature>
<gene>
    <name evidence="2" type="ORF">SEV965_LOCUS27127</name>
</gene>
<name>A0A815EXA4_9BILA</name>
<feature type="compositionally biased region" description="Polar residues" evidence="1">
    <location>
        <begin position="56"/>
        <end position="100"/>
    </location>
</feature>
<evidence type="ECO:0000256" key="1">
    <source>
        <dbReference type="SAM" id="MobiDB-lite"/>
    </source>
</evidence>
<dbReference type="AlphaFoldDB" id="A0A815EXA4"/>
<feature type="region of interest" description="Disordered" evidence="1">
    <location>
        <begin position="1"/>
        <end position="101"/>
    </location>
</feature>
<evidence type="ECO:0000313" key="3">
    <source>
        <dbReference type="Proteomes" id="UP000663889"/>
    </source>
</evidence>
<protein>
    <submittedName>
        <fullName evidence="2">Uncharacterized protein</fullName>
    </submittedName>
</protein>
<dbReference type="EMBL" id="CAJNOU010002395">
    <property type="protein sequence ID" value="CAF1317387.1"/>
    <property type="molecule type" value="Genomic_DNA"/>
</dbReference>
<accession>A0A815EXA4</accession>
<organism evidence="2 3">
    <name type="scientific">Rotaria sordida</name>
    <dbReference type="NCBI Taxonomy" id="392033"/>
    <lineage>
        <taxon>Eukaryota</taxon>
        <taxon>Metazoa</taxon>
        <taxon>Spiralia</taxon>
        <taxon>Gnathifera</taxon>
        <taxon>Rotifera</taxon>
        <taxon>Eurotatoria</taxon>
        <taxon>Bdelloidea</taxon>
        <taxon>Philodinida</taxon>
        <taxon>Philodinidae</taxon>
        <taxon>Rotaria</taxon>
    </lineage>
</organism>
<sequence length="429" mass="48875">MAYRSNDGFNFSLKGNSIQQQSENLSSRPSSARSNSQSKQPIIPSRGGSARDHRINTNISSARQRRPSNSNQRPAWLTSPTPDVKQSTSTSSNGFRLTNSQHDDVDEFFTDRQQEQEHSLQQKSDDKEWDDTRRWIDELNLNTSFIPQQQNRGVGPIGMSRDSLSGGTIGGSNLLQSSHNRRGQHMPASQIAGISQATPIEIDLKAKMASITIQRWYRKIQMRRKMAEAALKRVLEQKKIEYQASIERTKELEKLTLLEQKKTREDKQRQTRLTVLKEAQQRKKQQYDNSNKLDERRPSTPNYRPSSIKHRTNPNSTPLPPSTYVDERITSPSSTTTTFSSTSKVTLTDVYDTLRKLQEVERFPIQPTLENDSVYLIDPTSILPVVDEPPPPPQAPNRVNSILSYLDEANRNDIIIESVRSQKSTTRET</sequence>
<reference evidence="2" key="1">
    <citation type="submission" date="2021-02" db="EMBL/GenBank/DDBJ databases">
        <authorList>
            <person name="Nowell W R."/>
        </authorList>
    </citation>
    <scope>NUCLEOTIDE SEQUENCE</scope>
</reference>